<evidence type="ECO:0000256" key="11">
    <source>
        <dbReference type="RuleBase" id="RU363051"/>
    </source>
</evidence>
<dbReference type="PRINTS" id="PR00458">
    <property type="entry name" value="PEROXIDASE"/>
</dbReference>
<feature type="compositionally biased region" description="Pro residues" evidence="12">
    <location>
        <begin position="342"/>
        <end position="360"/>
    </location>
</feature>
<dbReference type="Gene3D" id="1.10.420.10">
    <property type="entry name" value="Peroxidase, domain 2"/>
    <property type="match status" value="1"/>
</dbReference>
<name>A0ABP1DP38_9APHY</name>
<dbReference type="PANTHER" id="PTHR31356">
    <property type="entry name" value="THYLAKOID LUMENAL 29 KDA PROTEIN, CHLOROPLASTIC-RELATED"/>
    <property type="match status" value="1"/>
</dbReference>
<dbReference type="PRINTS" id="PR00462">
    <property type="entry name" value="LIGNINASE"/>
</dbReference>
<dbReference type="EC" id="1.11.1.-" evidence="11"/>
<keyword evidence="6 11" id="KW-0560">Oxidoreductase</keyword>
<feature type="domain" description="Plant heme peroxidase family profile" evidence="13">
    <location>
        <begin position="110"/>
        <end position="340"/>
    </location>
</feature>
<dbReference type="CDD" id="cd00692">
    <property type="entry name" value="ligninase"/>
    <property type="match status" value="1"/>
</dbReference>
<dbReference type="InterPro" id="IPR044831">
    <property type="entry name" value="Ccp1-like"/>
</dbReference>
<dbReference type="InterPro" id="IPR019794">
    <property type="entry name" value="Peroxidases_AS"/>
</dbReference>
<gene>
    <name evidence="14" type="ORF">GFSPODELE1_LOCUS7127</name>
</gene>
<evidence type="ECO:0000256" key="10">
    <source>
        <dbReference type="ARBA" id="ARBA00023185"/>
    </source>
</evidence>
<comment type="cofactor">
    <cofactor evidence="11">
        <name>Ca(2+)</name>
        <dbReference type="ChEBI" id="CHEBI:29108"/>
    </cofactor>
    <text evidence="11">Binds 2 calcium ions per subunit.</text>
</comment>
<keyword evidence="7" id="KW-0408">Iron</keyword>
<feature type="chain" id="PRO_5044955851" description="Peroxidase" evidence="11">
    <location>
        <begin position="19"/>
        <end position="360"/>
    </location>
</feature>
<dbReference type="Pfam" id="PF11895">
    <property type="entry name" value="Peroxidase_ext"/>
    <property type="match status" value="1"/>
</dbReference>
<evidence type="ECO:0000256" key="2">
    <source>
        <dbReference type="ARBA" id="ARBA00022559"/>
    </source>
</evidence>
<keyword evidence="5 11" id="KW-0732">Signal</keyword>
<keyword evidence="10" id="KW-0439">Lignin degradation</keyword>
<feature type="signal peptide" evidence="11">
    <location>
        <begin position="1"/>
        <end position="18"/>
    </location>
</feature>
<evidence type="ECO:0000256" key="12">
    <source>
        <dbReference type="SAM" id="MobiDB-lite"/>
    </source>
</evidence>
<evidence type="ECO:0000313" key="14">
    <source>
        <dbReference type="EMBL" id="CAL1708979.1"/>
    </source>
</evidence>
<sequence>MAFKLLVSLLALAVVSNAGTIRKATCADGRTTANAACCVLFPILDDIQENLFDGGECGEEVHESLRLTFHDAIGFSPALTKQGKFGGGGADGSLITFAAIETPFHANGGIDDIVDAQTPFVAKHNISAGDFIQFAGAVGVSNCPGAPRLQFLLGRPDAKQASPDLLVPEPFDSVTKILARFKDAGFSPNEVVALLASHTIAAADHVDETIPGTPFDSTPNIFDSQFFIETQLKGTLFPGTAGNQGEAQSPLGGEIRLQSDADLARDSRTACEWQSFVNNQSKLQNAFKAAMAKLAVTGQDTRKLVDCSDVIPVPPPLAGSAHFPAGLNRRDVEQACRATPFPTLPTDPGPVTSVPPVPPS</sequence>
<dbReference type="Proteomes" id="UP001497453">
    <property type="component" value="Chromosome 5"/>
</dbReference>
<evidence type="ECO:0000256" key="3">
    <source>
        <dbReference type="ARBA" id="ARBA00022617"/>
    </source>
</evidence>
<evidence type="ECO:0000256" key="9">
    <source>
        <dbReference type="ARBA" id="ARBA00023180"/>
    </source>
</evidence>
<proteinExistence type="inferred from homology"/>
<dbReference type="InterPro" id="IPR002016">
    <property type="entry name" value="Haem_peroxidase"/>
</dbReference>
<dbReference type="InterPro" id="IPR010255">
    <property type="entry name" value="Haem_peroxidase_sf"/>
</dbReference>
<reference evidence="15" key="1">
    <citation type="submission" date="2024-04" db="EMBL/GenBank/DDBJ databases">
        <authorList>
            <person name="Shaw F."/>
            <person name="Minotto A."/>
        </authorList>
    </citation>
    <scope>NUCLEOTIDE SEQUENCE [LARGE SCALE GENOMIC DNA]</scope>
</reference>
<keyword evidence="3" id="KW-0349">Heme</keyword>
<accession>A0ABP1DP38</accession>
<dbReference type="PROSITE" id="PS00435">
    <property type="entry name" value="PEROXIDASE_1"/>
    <property type="match status" value="1"/>
</dbReference>
<keyword evidence="11" id="KW-0106">Calcium</keyword>
<comment type="similarity">
    <text evidence="1 11">Belongs to the peroxidase family. Ligninase subfamily.</text>
</comment>
<dbReference type="Pfam" id="PF00141">
    <property type="entry name" value="peroxidase"/>
    <property type="match status" value="1"/>
</dbReference>
<protein>
    <recommendedName>
        <fullName evidence="11">Peroxidase</fullName>
        <ecNumber evidence="11">1.11.1.-</ecNumber>
    </recommendedName>
</protein>
<evidence type="ECO:0000256" key="8">
    <source>
        <dbReference type="ARBA" id="ARBA00023157"/>
    </source>
</evidence>
<evidence type="ECO:0000256" key="5">
    <source>
        <dbReference type="ARBA" id="ARBA00022729"/>
    </source>
</evidence>
<dbReference type="SUPFAM" id="SSF48113">
    <property type="entry name" value="Heme-dependent peroxidases"/>
    <property type="match status" value="1"/>
</dbReference>
<dbReference type="PROSITE" id="PS50873">
    <property type="entry name" value="PEROXIDASE_4"/>
    <property type="match status" value="1"/>
</dbReference>
<dbReference type="Gene3D" id="1.10.520.10">
    <property type="match status" value="1"/>
</dbReference>
<organism evidence="14 15">
    <name type="scientific">Somion occarium</name>
    <dbReference type="NCBI Taxonomy" id="3059160"/>
    <lineage>
        <taxon>Eukaryota</taxon>
        <taxon>Fungi</taxon>
        <taxon>Dikarya</taxon>
        <taxon>Basidiomycota</taxon>
        <taxon>Agaricomycotina</taxon>
        <taxon>Agaricomycetes</taxon>
        <taxon>Polyporales</taxon>
        <taxon>Cerrenaceae</taxon>
        <taxon>Somion</taxon>
    </lineage>
</organism>
<dbReference type="InterPro" id="IPR001621">
    <property type="entry name" value="Ligninase"/>
</dbReference>
<evidence type="ECO:0000259" key="13">
    <source>
        <dbReference type="PROSITE" id="PS50873"/>
    </source>
</evidence>
<evidence type="ECO:0000256" key="6">
    <source>
        <dbReference type="ARBA" id="ARBA00023002"/>
    </source>
</evidence>
<dbReference type="PANTHER" id="PTHR31356:SF66">
    <property type="entry name" value="CATALASE-PEROXIDASE"/>
    <property type="match status" value="1"/>
</dbReference>
<dbReference type="EMBL" id="OZ037948">
    <property type="protein sequence ID" value="CAL1708979.1"/>
    <property type="molecule type" value="Genomic_DNA"/>
</dbReference>
<dbReference type="PROSITE" id="PS00436">
    <property type="entry name" value="PEROXIDASE_2"/>
    <property type="match status" value="1"/>
</dbReference>
<evidence type="ECO:0000256" key="1">
    <source>
        <dbReference type="ARBA" id="ARBA00006089"/>
    </source>
</evidence>
<keyword evidence="4 11" id="KW-0479">Metal-binding</keyword>
<keyword evidence="9" id="KW-0325">Glycoprotein</keyword>
<keyword evidence="8" id="KW-1015">Disulfide bond</keyword>
<keyword evidence="2 11" id="KW-0575">Peroxidase</keyword>
<feature type="region of interest" description="Disordered" evidence="12">
    <location>
        <begin position="339"/>
        <end position="360"/>
    </location>
</feature>
<evidence type="ECO:0000256" key="7">
    <source>
        <dbReference type="ARBA" id="ARBA00023004"/>
    </source>
</evidence>
<dbReference type="InterPro" id="IPR024589">
    <property type="entry name" value="Ligninase_C"/>
</dbReference>
<keyword evidence="15" id="KW-1185">Reference proteome</keyword>
<evidence type="ECO:0000313" key="15">
    <source>
        <dbReference type="Proteomes" id="UP001497453"/>
    </source>
</evidence>
<evidence type="ECO:0000256" key="4">
    <source>
        <dbReference type="ARBA" id="ARBA00022723"/>
    </source>
</evidence>
<dbReference type="InterPro" id="IPR019793">
    <property type="entry name" value="Peroxidases_heam-ligand_BS"/>
</dbReference>